<reference evidence="2" key="1">
    <citation type="journal article" date="2010" name="Science">
        <title>Plasticity of animal genome architecture unmasked by rapid evolution of a pelagic tunicate.</title>
        <authorList>
            <person name="Denoeud F."/>
            <person name="Henriet S."/>
            <person name="Mungpakdee S."/>
            <person name="Aury J.M."/>
            <person name="Da Silva C."/>
            <person name="Brinkmann H."/>
            <person name="Mikhaleva J."/>
            <person name="Olsen L.C."/>
            <person name="Jubin C."/>
            <person name="Canestro C."/>
            <person name="Bouquet J.M."/>
            <person name="Danks G."/>
            <person name="Poulain J."/>
            <person name="Campsteijn C."/>
            <person name="Adamski M."/>
            <person name="Cross I."/>
            <person name="Yadetie F."/>
            <person name="Muffato M."/>
            <person name="Louis A."/>
            <person name="Butcher S."/>
            <person name="Tsagkogeorga G."/>
            <person name="Konrad A."/>
            <person name="Singh S."/>
            <person name="Jensen M.F."/>
            <person name="Cong E.H."/>
            <person name="Eikeseth-Otteraa H."/>
            <person name="Noel B."/>
            <person name="Anthouard V."/>
            <person name="Porcel B.M."/>
            <person name="Kachouri-Lafond R."/>
            <person name="Nishino A."/>
            <person name="Ugolini M."/>
            <person name="Chourrout P."/>
            <person name="Nishida H."/>
            <person name="Aasland R."/>
            <person name="Huzurbazar S."/>
            <person name="Westhof E."/>
            <person name="Delsuc F."/>
            <person name="Lehrach H."/>
            <person name="Reinhardt R."/>
            <person name="Weissenbach J."/>
            <person name="Roy S.W."/>
            <person name="Artiguenave F."/>
            <person name="Postlethwait J.H."/>
            <person name="Manak J.R."/>
            <person name="Thompson E.M."/>
            <person name="Jaillon O."/>
            <person name="Du Pasquier L."/>
            <person name="Boudinot P."/>
            <person name="Liberles D.A."/>
            <person name="Volff J.N."/>
            <person name="Philippe H."/>
            <person name="Lenhard B."/>
            <person name="Roest Crollius H."/>
            <person name="Wincker P."/>
            <person name="Chourrout D."/>
        </authorList>
    </citation>
    <scope>NUCLEOTIDE SEQUENCE [LARGE SCALE GENOMIC DNA]</scope>
</reference>
<keyword evidence="1" id="KW-0812">Transmembrane</keyword>
<protein>
    <submittedName>
        <fullName evidence="2">Uncharacterized protein</fullName>
    </submittedName>
</protein>
<name>E4YWC7_OIKDI</name>
<sequence length="378" mass="44414">MNFFIFLFGISLAIWPPENHQESRVLRALGYYVPDNYSQFPWKLNYTDWGQDITLDLAAEIMEEIEDKIGASNIEIDILWFEKYCSDSDAACNTMTFISRKEYTSTNFHQYHDEFSETIEKFPENFPYDEKKALEFISTEFNDWYKIEPLNDKHVRKQDIHFLGNTTCSVEDLADDIETIMCKNFWSESNQGCQVLSINRSEINPNHQFRFEMEVLDAFHMEKFAFENYPTIFWENDQYKNISFRCVTTENYPILLFVEDNTSTITDNEWIFVFIGAGVFIITISWASFGCCFSQKCVRISSIIPILLHAGLVTISFLLWFNYENEFMRFYMLPTCATLSALLLIYLPLACCCLRGRQRRMVIRPAKSEKDKVGLSKL</sequence>
<proteinExistence type="predicted"/>
<feature type="transmembrane region" description="Helical" evidence="1">
    <location>
        <begin position="303"/>
        <end position="323"/>
    </location>
</feature>
<accession>E4YWC7</accession>
<keyword evidence="1" id="KW-1133">Transmembrane helix</keyword>
<evidence type="ECO:0000256" key="1">
    <source>
        <dbReference type="SAM" id="Phobius"/>
    </source>
</evidence>
<feature type="transmembrane region" description="Helical" evidence="1">
    <location>
        <begin position="270"/>
        <end position="291"/>
    </location>
</feature>
<keyword evidence="1" id="KW-0472">Membrane</keyword>
<gene>
    <name evidence="2" type="ORF">GSOID_T00020349001</name>
</gene>
<dbReference type="Proteomes" id="UP000011014">
    <property type="component" value="Unassembled WGS sequence"/>
</dbReference>
<dbReference type="EMBL" id="FN655643">
    <property type="protein sequence ID" value="CBY39762.1"/>
    <property type="molecule type" value="Genomic_DNA"/>
</dbReference>
<dbReference type="AlphaFoldDB" id="E4YWC7"/>
<feature type="transmembrane region" description="Helical" evidence="1">
    <location>
        <begin position="329"/>
        <end position="354"/>
    </location>
</feature>
<organism evidence="2">
    <name type="scientific">Oikopleura dioica</name>
    <name type="common">Tunicate</name>
    <dbReference type="NCBI Taxonomy" id="34765"/>
    <lineage>
        <taxon>Eukaryota</taxon>
        <taxon>Metazoa</taxon>
        <taxon>Chordata</taxon>
        <taxon>Tunicata</taxon>
        <taxon>Appendicularia</taxon>
        <taxon>Copelata</taxon>
        <taxon>Oikopleuridae</taxon>
        <taxon>Oikopleura</taxon>
    </lineage>
</organism>
<evidence type="ECO:0000313" key="2">
    <source>
        <dbReference type="EMBL" id="CBY39762.1"/>
    </source>
</evidence>